<dbReference type="KEGG" id="bca:BCE_3068"/>
<dbReference type="EMBL" id="AE017194">
    <property type="protein sequence ID" value="AAS41979.1"/>
    <property type="molecule type" value="Genomic_DNA"/>
</dbReference>
<name>Q735T3_BACC1</name>
<proteinExistence type="predicted"/>
<organism evidence="1 2">
    <name type="scientific">Bacillus cereus (strain ATCC 10987 / NRS 248)</name>
    <dbReference type="NCBI Taxonomy" id="222523"/>
    <lineage>
        <taxon>Bacteria</taxon>
        <taxon>Bacillati</taxon>
        <taxon>Bacillota</taxon>
        <taxon>Bacilli</taxon>
        <taxon>Bacillales</taxon>
        <taxon>Bacillaceae</taxon>
        <taxon>Bacillus</taxon>
        <taxon>Bacillus cereus group</taxon>
    </lineage>
</organism>
<sequence length="65" mass="7892">MLLIHTIKVPYYVNYGNAFKYFSTKIRIYLLLTPKSRTTYLCMFQYFKNVKVTINKKYQINIIDL</sequence>
<dbReference type="AlphaFoldDB" id="Q735T3"/>
<reference evidence="1 2" key="1">
    <citation type="journal article" date="2004" name="Nucleic Acids Res.">
        <title>The genome sequence of Bacillus cereus ATCC 10987 reveals metabolic adaptations and a large plasmid related to Bacillus anthracis pXO1.</title>
        <authorList>
            <person name="Rasko D.A."/>
            <person name="Ravel J."/>
            <person name="Okstad O.A."/>
            <person name="Helgason E."/>
            <person name="Cer R.Z."/>
            <person name="Jiang L."/>
            <person name="Shores K.A."/>
            <person name="Fouts D.E."/>
            <person name="Tourasse N.J."/>
            <person name="Angiuoli S.V."/>
            <person name="Kolonay J."/>
            <person name="Nelson W.C."/>
            <person name="Kolsto A.-B."/>
            <person name="Fraser C.M."/>
            <person name="Read T.D."/>
        </authorList>
    </citation>
    <scope>NUCLEOTIDE SEQUENCE [LARGE SCALE GENOMIC DNA]</scope>
    <source>
        <strain evidence="2">ATCC 10987 / NRS 248</strain>
    </source>
</reference>
<evidence type="ECO:0000313" key="2">
    <source>
        <dbReference type="Proteomes" id="UP000002527"/>
    </source>
</evidence>
<dbReference type="Proteomes" id="UP000002527">
    <property type="component" value="Chromosome"/>
</dbReference>
<accession>Q735T3</accession>
<dbReference type="HOGENOM" id="CLU_2840323_0_0_9"/>
<gene>
    <name evidence="1" type="ordered locus">BCE_3068</name>
</gene>
<evidence type="ECO:0000313" key="1">
    <source>
        <dbReference type="EMBL" id="AAS41979.1"/>
    </source>
</evidence>
<protein>
    <submittedName>
        <fullName evidence="1">Uncharacterized protein</fullName>
    </submittedName>
</protein>